<keyword evidence="2" id="KW-1133">Transmembrane helix</keyword>
<dbReference type="EMBL" id="BKBA01000002">
    <property type="protein sequence ID" value="GEQ12239.1"/>
    <property type="molecule type" value="Genomic_DNA"/>
</dbReference>
<protein>
    <submittedName>
        <fullName evidence="3">Uncharacterized protein</fullName>
    </submittedName>
</protein>
<dbReference type="CDD" id="cd00118">
    <property type="entry name" value="LysM"/>
    <property type="match status" value="1"/>
</dbReference>
<dbReference type="InterPro" id="IPR052196">
    <property type="entry name" value="Bact_Kbp"/>
</dbReference>
<evidence type="ECO:0000313" key="4">
    <source>
        <dbReference type="Proteomes" id="UP000321793"/>
    </source>
</evidence>
<comment type="caution">
    <text evidence="3">The sequence shown here is derived from an EMBL/GenBank/DDBJ whole genome shotgun (WGS) entry which is preliminary data.</text>
</comment>
<name>A0A512SWA9_9MICO</name>
<feature type="transmembrane region" description="Helical" evidence="2">
    <location>
        <begin position="21"/>
        <end position="47"/>
    </location>
</feature>
<gene>
    <name evidence="3" type="ORF">KLO01_02860</name>
</gene>
<keyword evidence="4" id="KW-1185">Reference proteome</keyword>
<evidence type="ECO:0000256" key="2">
    <source>
        <dbReference type="SAM" id="Phobius"/>
    </source>
</evidence>
<dbReference type="PANTHER" id="PTHR34700:SF4">
    <property type="entry name" value="PHAGE-LIKE ELEMENT PBSX PROTEIN XKDP"/>
    <property type="match status" value="1"/>
</dbReference>
<dbReference type="InterPro" id="IPR036779">
    <property type="entry name" value="LysM_dom_sf"/>
</dbReference>
<dbReference type="InterPro" id="IPR018392">
    <property type="entry name" value="LysM"/>
</dbReference>
<dbReference type="Gene3D" id="3.10.350.10">
    <property type="entry name" value="LysM domain"/>
    <property type="match status" value="1"/>
</dbReference>
<dbReference type="OrthoDB" id="3210682at2"/>
<dbReference type="RefSeq" id="WP_147061763.1">
    <property type="nucleotide sequence ID" value="NZ_BAABDN010000001.1"/>
</dbReference>
<keyword evidence="2" id="KW-0472">Membrane</keyword>
<keyword evidence="2" id="KW-0812">Transmembrane</keyword>
<organism evidence="3 4">
    <name type="scientific">Knoellia locipacati</name>
    <dbReference type="NCBI Taxonomy" id="882824"/>
    <lineage>
        <taxon>Bacteria</taxon>
        <taxon>Bacillati</taxon>
        <taxon>Actinomycetota</taxon>
        <taxon>Actinomycetes</taxon>
        <taxon>Micrococcales</taxon>
        <taxon>Intrasporangiaceae</taxon>
        <taxon>Knoellia</taxon>
    </lineage>
</organism>
<dbReference type="AlphaFoldDB" id="A0A512SWA9"/>
<feature type="compositionally biased region" description="Low complexity" evidence="1">
    <location>
        <begin position="197"/>
        <end position="217"/>
    </location>
</feature>
<sequence length="306" mass="30376">MQTDANSIKRHPATPALTLRAVTGAVVGTATVAVVVGATWLLTLAWLSARARVVAPGPASADEALALAAATLAVAVAAWLCLGVALEVLAHAPGRVGRAADHWADRLTPALARRVAAFVLGVGVGVAGGPPTALGGARPAVGTVAHTSDTAPADVAAAPDGPAAPATPADPGFAALATSTRSGGAAPDPGFAPAPASPGFSTTPASPASPGFTPAAPRVRPQADAGLLGSRSRSTAEAEVVVHRGDSLWSIAAHHLGPDAGDAEVARAWPQWYAANRDRIGDDPDRILPGQILRVPTPDPTGSVTR</sequence>
<evidence type="ECO:0000256" key="1">
    <source>
        <dbReference type="SAM" id="MobiDB-lite"/>
    </source>
</evidence>
<feature type="region of interest" description="Disordered" evidence="1">
    <location>
        <begin position="152"/>
        <end position="219"/>
    </location>
</feature>
<reference evidence="3 4" key="1">
    <citation type="submission" date="2019-07" db="EMBL/GenBank/DDBJ databases">
        <title>Whole genome shotgun sequence of Knoellia locipacati NBRC 109775.</title>
        <authorList>
            <person name="Hosoyama A."/>
            <person name="Uohara A."/>
            <person name="Ohji S."/>
            <person name="Ichikawa N."/>
        </authorList>
    </citation>
    <scope>NUCLEOTIDE SEQUENCE [LARGE SCALE GENOMIC DNA]</scope>
    <source>
        <strain evidence="3 4">NBRC 109775</strain>
    </source>
</reference>
<feature type="region of interest" description="Disordered" evidence="1">
    <location>
        <begin position="279"/>
        <end position="306"/>
    </location>
</feature>
<proteinExistence type="predicted"/>
<dbReference type="PANTHER" id="PTHR34700">
    <property type="entry name" value="POTASSIUM BINDING PROTEIN KBP"/>
    <property type="match status" value="1"/>
</dbReference>
<dbReference type="Proteomes" id="UP000321793">
    <property type="component" value="Unassembled WGS sequence"/>
</dbReference>
<accession>A0A512SWA9</accession>
<evidence type="ECO:0000313" key="3">
    <source>
        <dbReference type="EMBL" id="GEQ12239.1"/>
    </source>
</evidence>
<feature type="transmembrane region" description="Helical" evidence="2">
    <location>
        <begin position="67"/>
        <end position="89"/>
    </location>
</feature>
<feature type="compositionally biased region" description="Low complexity" evidence="1">
    <location>
        <begin position="152"/>
        <end position="175"/>
    </location>
</feature>